<keyword evidence="7 9" id="KW-0808">Transferase</keyword>
<comment type="caution">
    <text evidence="9">The sequence shown here is derived from an EMBL/GenBank/DDBJ whole genome shotgun (WGS) entry which is preliminary data.</text>
</comment>
<dbReference type="PANTHER" id="PTHR10259:SF11">
    <property type="entry name" value="THIOPURINE S-METHYLTRANSFERASE"/>
    <property type="match status" value="1"/>
</dbReference>
<dbReference type="SUPFAM" id="SSF53335">
    <property type="entry name" value="S-adenosyl-L-methionine-dependent methyltransferases"/>
    <property type="match status" value="1"/>
</dbReference>
<evidence type="ECO:0000256" key="2">
    <source>
        <dbReference type="ARBA" id="ARBA00004496"/>
    </source>
</evidence>
<evidence type="ECO:0000256" key="4">
    <source>
        <dbReference type="ARBA" id="ARBA00011905"/>
    </source>
</evidence>
<evidence type="ECO:0000256" key="8">
    <source>
        <dbReference type="ARBA" id="ARBA00022691"/>
    </source>
</evidence>
<dbReference type="EMBL" id="NEDP02005425">
    <property type="protein sequence ID" value="OWF41047.1"/>
    <property type="molecule type" value="Genomic_DNA"/>
</dbReference>
<dbReference type="InterPro" id="IPR008854">
    <property type="entry name" value="TPMT"/>
</dbReference>
<sequence length="222" mass="24974">MASDHIQGWLNNWEDNCTPWQMTGVHEGLERYYKMLTNKSSVQNKIFIPLCGKSVDIKWLADRGIEVVGVEASEKGLKEFFTEQNIEYSKETASSVKGTLFRSHDNKIRLYCCDIFDFSAKVESGFSGVWDRGSMEAIGPGDRKKYVDLMRTLIGPETGYLTEIVERDLGKGPPFCIPIDELEAVFGPGCKVTKLMTVTNLPEYAFGIPDLIDFNVFSISSK</sequence>
<accession>A0A210PX13</accession>
<dbReference type="EC" id="2.1.1.67" evidence="4"/>
<dbReference type="STRING" id="6573.A0A210PX13"/>
<keyword evidence="10" id="KW-1185">Reference proteome</keyword>
<gene>
    <name evidence="9" type="ORF">KP79_PYT17099</name>
</gene>
<dbReference type="OrthoDB" id="276151at2759"/>
<keyword evidence="6 9" id="KW-0489">Methyltransferase</keyword>
<dbReference type="Pfam" id="PF05724">
    <property type="entry name" value="TPMT"/>
    <property type="match status" value="1"/>
</dbReference>
<dbReference type="GO" id="GO:0005737">
    <property type="term" value="C:cytoplasm"/>
    <property type="evidence" value="ECO:0007669"/>
    <property type="project" value="UniProtKB-SubCell"/>
</dbReference>
<comment type="catalytic activity">
    <reaction evidence="1">
        <text>S-adenosyl-L-methionine + a thiopurine = S-adenosyl-L-homocysteine + a thiopurine S-methylether.</text>
        <dbReference type="EC" id="2.1.1.67"/>
    </reaction>
</comment>
<proteinExistence type="inferred from homology"/>
<dbReference type="FunFam" id="3.40.50.150:FF:000101">
    <property type="entry name" value="Thiopurine S-methyltransferase"/>
    <property type="match status" value="1"/>
</dbReference>
<reference evidence="9 10" key="1">
    <citation type="journal article" date="2017" name="Nat. Ecol. Evol.">
        <title>Scallop genome provides insights into evolution of bilaterian karyotype and development.</title>
        <authorList>
            <person name="Wang S."/>
            <person name="Zhang J."/>
            <person name="Jiao W."/>
            <person name="Li J."/>
            <person name="Xun X."/>
            <person name="Sun Y."/>
            <person name="Guo X."/>
            <person name="Huan P."/>
            <person name="Dong B."/>
            <person name="Zhang L."/>
            <person name="Hu X."/>
            <person name="Sun X."/>
            <person name="Wang J."/>
            <person name="Zhao C."/>
            <person name="Wang Y."/>
            <person name="Wang D."/>
            <person name="Huang X."/>
            <person name="Wang R."/>
            <person name="Lv J."/>
            <person name="Li Y."/>
            <person name="Zhang Z."/>
            <person name="Liu B."/>
            <person name="Lu W."/>
            <person name="Hui Y."/>
            <person name="Liang J."/>
            <person name="Zhou Z."/>
            <person name="Hou R."/>
            <person name="Li X."/>
            <person name="Liu Y."/>
            <person name="Li H."/>
            <person name="Ning X."/>
            <person name="Lin Y."/>
            <person name="Zhao L."/>
            <person name="Xing Q."/>
            <person name="Dou J."/>
            <person name="Li Y."/>
            <person name="Mao J."/>
            <person name="Guo H."/>
            <person name="Dou H."/>
            <person name="Li T."/>
            <person name="Mu C."/>
            <person name="Jiang W."/>
            <person name="Fu Q."/>
            <person name="Fu X."/>
            <person name="Miao Y."/>
            <person name="Liu J."/>
            <person name="Yu Q."/>
            <person name="Li R."/>
            <person name="Liao H."/>
            <person name="Li X."/>
            <person name="Kong Y."/>
            <person name="Jiang Z."/>
            <person name="Chourrout D."/>
            <person name="Li R."/>
            <person name="Bao Z."/>
        </authorList>
    </citation>
    <scope>NUCLEOTIDE SEQUENCE [LARGE SCALE GENOMIC DNA]</scope>
    <source>
        <strain evidence="9 10">PY_sf001</strain>
    </source>
</reference>
<dbReference type="Gene3D" id="3.40.50.150">
    <property type="entry name" value="Vaccinia Virus protein VP39"/>
    <property type="match status" value="1"/>
</dbReference>
<evidence type="ECO:0000313" key="9">
    <source>
        <dbReference type="EMBL" id="OWF41047.1"/>
    </source>
</evidence>
<keyword evidence="8" id="KW-0949">S-adenosyl-L-methionine</keyword>
<name>A0A210PX13_MIZYE</name>
<evidence type="ECO:0000313" key="10">
    <source>
        <dbReference type="Proteomes" id="UP000242188"/>
    </source>
</evidence>
<dbReference type="GO" id="GO:0008119">
    <property type="term" value="F:thiopurine S-methyltransferase activity"/>
    <property type="evidence" value="ECO:0007669"/>
    <property type="project" value="UniProtKB-EC"/>
</dbReference>
<dbReference type="InterPro" id="IPR029063">
    <property type="entry name" value="SAM-dependent_MTases_sf"/>
</dbReference>
<keyword evidence="5" id="KW-0963">Cytoplasm</keyword>
<organism evidence="9 10">
    <name type="scientific">Mizuhopecten yessoensis</name>
    <name type="common">Japanese scallop</name>
    <name type="synonym">Patinopecten yessoensis</name>
    <dbReference type="NCBI Taxonomy" id="6573"/>
    <lineage>
        <taxon>Eukaryota</taxon>
        <taxon>Metazoa</taxon>
        <taxon>Spiralia</taxon>
        <taxon>Lophotrochozoa</taxon>
        <taxon>Mollusca</taxon>
        <taxon>Bivalvia</taxon>
        <taxon>Autobranchia</taxon>
        <taxon>Pteriomorphia</taxon>
        <taxon>Pectinida</taxon>
        <taxon>Pectinoidea</taxon>
        <taxon>Pectinidae</taxon>
        <taxon>Mizuhopecten</taxon>
    </lineage>
</organism>
<dbReference type="PROSITE" id="PS51585">
    <property type="entry name" value="SAM_MT_TPMT"/>
    <property type="match status" value="1"/>
</dbReference>
<evidence type="ECO:0000256" key="7">
    <source>
        <dbReference type="ARBA" id="ARBA00022679"/>
    </source>
</evidence>
<protein>
    <recommendedName>
        <fullName evidence="4">thiopurine S-methyltransferase</fullName>
        <ecNumber evidence="4">2.1.1.67</ecNumber>
    </recommendedName>
</protein>
<evidence type="ECO:0000256" key="5">
    <source>
        <dbReference type="ARBA" id="ARBA00022490"/>
    </source>
</evidence>
<evidence type="ECO:0000256" key="3">
    <source>
        <dbReference type="ARBA" id="ARBA00008145"/>
    </source>
</evidence>
<evidence type="ECO:0000256" key="6">
    <source>
        <dbReference type="ARBA" id="ARBA00022603"/>
    </source>
</evidence>
<dbReference type="GO" id="GO:0032259">
    <property type="term" value="P:methylation"/>
    <property type="evidence" value="ECO:0007669"/>
    <property type="project" value="UniProtKB-KW"/>
</dbReference>
<comment type="subcellular location">
    <subcellularLocation>
        <location evidence="2">Cytoplasm</location>
    </subcellularLocation>
</comment>
<dbReference type="PANTHER" id="PTHR10259">
    <property type="entry name" value="THIOPURINE S-METHYLTRANSFERASE"/>
    <property type="match status" value="1"/>
</dbReference>
<dbReference type="AlphaFoldDB" id="A0A210PX13"/>
<comment type="similarity">
    <text evidence="3">Belongs to the class I-like SAM-binding methyltransferase superfamily. TPMT family.</text>
</comment>
<dbReference type="Proteomes" id="UP000242188">
    <property type="component" value="Unassembled WGS sequence"/>
</dbReference>
<evidence type="ECO:0000256" key="1">
    <source>
        <dbReference type="ARBA" id="ARBA00000903"/>
    </source>
</evidence>